<evidence type="ECO:0000313" key="7">
    <source>
        <dbReference type="EMBL" id="ASK62826.1"/>
    </source>
</evidence>
<evidence type="ECO:0000313" key="8">
    <source>
        <dbReference type="Proteomes" id="UP000198312"/>
    </source>
</evidence>
<dbReference type="EMBL" id="CP022315">
    <property type="protein sequence ID" value="ASK62826.1"/>
    <property type="molecule type" value="Genomic_DNA"/>
</dbReference>
<evidence type="ECO:0000259" key="6">
    <source>
        <dbReference type="PROSITE" id="PS51175"/>
    </source>
</evidence>
<evidence type="ECO:0000256" key="3">
    <source>
        <dbReference type="ARBA" id="ARBA00022801"/>
    </source>
</evidence>
<dbReference type="InterPro" id="IPR006710">
    <property type="entry name" value="Glyco_hydro_43"/>
</dbReference>
<keyword evidence="3 7" id="KW-0378">Hydrolase</keyword>
<dbReference type="InterPro" id="IPR023296">
    <property type="entry name" value="Glyco_hydro_beta-prop_sf"/>
</dbReference>
<dbReference type="CDD" id="cd04080">
    <property type="entry name" value="CBM6_cellulase-like"/>
    <property type="match status" value="1"/>
</dbReference>
<dbReference type="Pfam" id="PF03422">
    <property type="entry name" value="CBM_6"/>
    <property type="match status" value="1"/>
</dbReference>
<accession>A0A220U4I1</accession>
<dbReference type="PANTHER" id="PTHR42812">
    <property type="entry name" value="BETA-XYLOSIDASE"/>
    <property type="match status" value="1"/>
</dbReference>
<reference evidence="7 8" key="1">
    <citation type="submission" date="2017-07" db="EMBL/GenBank/DDBJ databases">
        <title>Virgibacillus sp. LM2416.</title>
        <authorList>
            <person name="Tak E.J."/>
            <person name="Bae J.-W."/>
        </authorList>
    </citation>
    <scope>NUCLEOTIDE SEQUENCE [LARGE SCALE GENOMIC DNA]</scope>
    <source>
        <strain evidence="7 8">LM2416</strain>
    </source>
</reference>
<keyword evidence="8" id="KW-1185">Reference proteome</keyword>
<gene>
    <name evidence="7" type="ORF">CFK37_12045</name>
</gene>
<evidence type="ECO:0000256" key="5">
    <source>
        <dbReference type="PIRSR" id="PIRSR606710-2"/>
    </source>
</evidence>
<dbReference type="InterPro" id="IPR005084">
    <property type="entry name" value="CBM6"/>
</dbReference>
<proteinExistence type="inferred from homology"/>
<dbReference type="GO" id="GO:0030246">
    <property type="term" value="F:carbohydrate binding"/>
    <property type="evidence" value="ECO:0007669"/>
    <property type="project" value="InterPro"/>
</dbReference>
<dbReference type="PROSITE" id="PS51175">
    <property type="entry name" value="CBM6"/>
    <property type="match status" value="1"/>
</dbReference>
<dbReference type="KEGG" id="vil:CFK37_12045"/>
<keyword evidence="2" id="KW-0732">Signal</keyword>
<feature type="site" description="Important for catalytic activity, responsible for pKa modulation of the active site Glu and correct orientation of both the proton donor and substrate" evidence="5">
    <location>
        <position position="160"/>
    </location>
</feature>
<protein>
    <submittedName>
        <fullName evidence="7">Glycoside hydrolase</fullName>
    </submittedName>
</protein>
<dbReference type="Proteomes" id="UP000198312">
    <property type="component" value="Chromosome"/>
</dbReference>
<comment type="similarity">
    <text evidence="1">Belongs to the glycosyl hydrolase 43 family.</text>
</comment>
<dbReference type="Pfam" id="PF04616">
    <property type="entry name" value="Glyco_hydro_43"/>
    <property type="match status" value="1"/>
</dbReference>
<dbReference type="SUPFAM" id="SSF75005">
    <property type="entry name" value="Arabinanase/levansucrase/invertase"/>
    <property type="match status" value="1"/>
</dbReference>
<dbReference type="AlphaFoldDB" id="A0A220U4I1"/>
<dbReference type="GO" id="GO:0005975">
    <property type="term" value="P:carbohydrate metabolic process"/>
    <property type="evidence" value="ECO:0007669"/>
    <property type="project" value="InterPro"/>
</dbReference>
<evidence type="ECO:0000256" key="2">
    <source>
        <dbReference type="ARBA" id="ARBA00022729"/>
    </source>
</evidence>
<sequence>MHSSIILQFMEGRYMRILVAFVTTFIMILVLGSCNKMDETESSKSSYKNPMTLNDEWEDYGLGDPYVFKYNGMYYLYVSTRDTDVGVKVWSSANLIDWKYEGLCTEEPETKAAYAPEVIYWNGYFYMYTSPAGNGHYVLKSESPTGPFKVVTDNFGKSIDGNVFIDDDGSMYFSHAGASGIEVAPMSDPVTIGTSVKTGAYMKGWTEGSTIFKRNGKYYMTYTGNHVFSDGYRINYAVSDDPIKGYVPAKQNPIILNSEGPIVGLGHNSIVKGPNLDTDYIFYHNLEGPGVVGPLRHMNMDRIAWNGDKLTVLGPTFTEQPAPEPPEFQEYFKKKNIRSDFENSIGGKWEISTKGFLSQSKKGSADWYKQLTKKETAAGYTAEFHAKMASTNKGSNDALFGAVFSYQDEENYAVAFLNPTDNVLMTKFIEDGTESDWNKSDLPSEFDYTKLHQIRVEKAFDRFKVYVDGMLKQTIESALNGGKIGYITANAKADFGYIAFSNHVNGSAIWDIAKPVPGTIQAVHYQSGGEGIGYGGITAGNENQSYRSDPVDIRGSSEDGYYAMLNQSGEWLSYKVNIATGGTYNVDLRIATEVDGATLKIMQGNHDVSGEISLPNTKGAQNWKTVTIKGLELSKGKKDLKVELMQGEASISTMTFYEDANVNELRDTFTEGMELEWTMYESYWTVDEGFFAPSNSTFSKAMTGKDGWTNYTVAADIQLNKAEGDAGILVNGVNPANGMELNQRNGDFLQGYYAFIKPDGVYLGKQNYKWELLTSVPMELSIDDVHHMKVEVDGANVKVFVENMEKPIIDYEDISQQPFTHGKAGLRVHNNAGSFDNFVVTPD</sequence>
<keyword evidence="4" id="KW-0326">Glycosidase</keyword>
<evidence type="ECO:0000256" key="1">
    <source>
        <dbReference type="ARBA" id="ARBA00009865"/>
    </source>
</evidence>
<feature type="domain" description="CBM6" evidence="6">
    <location>
        <begin position="523"/>
        <end position="668"/>
    </location>
</feature>
<name>A0A220U4I1_9BACI</name>
<dbReference type="InterPro" id="IPR051795">
    <property type="entry name" value="Glycosyl_Hydrlase_43"/>
</dbReference>
<dbReference type="CDD" id="cd08991">
    <property type="entry name" value="GH43_HoAraf43-like"/>
    <property type="match status" value="1"/>
</dbReference>
<evidence type="ECO:0000256" key="4">
    <source>
        <dbReference type="ARBA" id="ARBA00023295"/>
    </source>
</evidence>
<dbReference type="Gene3D" id="2.115.10.20">
    <property type="entry name" value="Glycosyl hydrolase domain, family 43"/>
    <property type="match status" value="1"/>
</dbReference>
<dbReference type="SMART" id="SM00606">
    <property type="entry name" value="CBD_IV"/>
    <property type="match status" value="1"/>
</dbReference>
<dbReference type="GO" id="GO:0004553">
    <property type="term" value="F:hydrolase activity, hydrolyzing O-glycosyl compounds"/>
    <property type="evidence" value="ECO:0007669"/>
    <property type="project" value="InterPro"/>
</dbReference>
<dbReference type="SUPFAM" id="SSF49785">
    <property type="entry name" value="Galactose-binding domain-like"/>
    <property type="match status" value="1"/>
</dbReference>
<dbReference type="Gene3D" id="2.60.120.260">
    <property type="entry name" value="Galactose-binding domain-like"/>
    <property type="match status" value="1"/>
</dbReference>
<dbReference type="InterPro" id="IPR006584">
    <property type="entry name" value="Cellulose-bd_IV"/>
</dbReference>
<organism evidence="7 8">
    <name type="scientific">Virgibacillus phasianinus</name>
    <dbReference type="NCBI Taxonomy" id="2017483"/>
    <lineage>
        <taxon>Bacteria</taxon>
        <taxon>Bacillati</taxon>
        <taxon>Bacillota</taxon>
        <taxon>Bacilli</taxon>
        <taxon>Bacillales</taxon>
        <taxon>Bacillaceae</taxon>
        <taxon>Virgibacillus</taxon>
    </lineage>
</organism>
<dbReference type="Gene3D" id="2.60.120.560">
    <property type="entry name" value="Exo-inulinase, domain 1"/>
    <property type="match status" value="2"/>
</dbReference>
<dbReference type="InterPro" id="IPR008979">
    <property type="entry name" value="Galactose-bd-like_sf"/>
</dbReference>
<dbReference type="PANTHER" id="PTHR42812:SF12">
    <property type="entry name" value="BETA-XYLOSIDASE-RELATED"/>
    <property type="match status" value="1"/>
</dbReference>